<proteinExistence type="inferred from homology"/>
<dbReference type="SUPFAM" id="SSF53092">
    <property type="entry name" value="Creatinase/prolidase N-terminal domain"/>
    <property type="match status" value="2"/>
</dbReference>
<dbReference type="InterPro" id="IPR032416">
    <property type="entry name" value="Peptidase_M24_C"/>
</dbReference>
<dbReference type="CDD" id="cd01085">
    <property type="entry name" value="APP"/>
    <property type="match status" value="1"/>
</dbReference>
<keyword evidence="7" id="KW-0031">Aminopeptidase</keyword>
<accession>A0A840E3L0</accession>
<keyword evidence="3 7" id="KW-0378">Hydrolase</keyword>
<feature type="domain" description="Creatinase N-terminal" evidence="5">
    <location>
        <begin position="7"/>
        <end position="133"/>
    </location>
</feature>
<sequence>MTTPEKLAALRHQMLEHQLDAYVIPSADPHQSEYPAPRWATREWLSGFSGSAGTLVVTLHEAKLWTDSRYFLQAETELAGTGIQLMKLKTPHTPEYADWLGEHLLRGQTVGVDGRVFSATAARRLEKKLEKHEIHLKTGLDLPGLIWPDRPELPNRPISEHLAKFSGEKWEDRLQQLTDWMTEHNLDYFLISALDELAWLLNLRGTDVDFNPLMVGYLIAGRRGDHAVFAQQSEALAPWAAKLPELKRLAYTDTASYLRRLNAADADIGFDPDTTSVYLATAAGGVEVCGIASPIPRWKGIKNEVALDHLREVMTHDAVALLRLRRWLDEAVVDGVTEYEVGEKLAAFRGQYANYVSESFNPIVGYGGNGAIVHYHATPEGAATLSAEGILLVDSGGQYHNGTTDITRTFALGEPSEEQRRNFTLVLQGHIDLATAHFPVGTSGVQLDTLARRPLWQHELNYGHGTGHGVGFFLNVHEGPAGISPNPRSKSAQHPLEPGMVLSNEPGYYKEGAYGIRIENLVVVHASEREGWLHFETVTLFPIDRRLIDADMLTPQQRKWLDDYHARVLEKVSPLVSGEEWEWLMEACAPL</sequence>
<protein>
    <submittedName>
        <fullName evidence="7">Xaa-Pro aminopeptidase</fullName>
        <ecNumber evidence="7">3.4.11.9</ecNumber>
    </submittedName>
</protein>
<dbReference type="EMBL" id="JACIFF010000005">
    <property type="protein sequence ID" value="MBB4079670.1"/>
    <property type="molecule type" value="Genomic_DNA"/>
</dbReference>
<evidence type="ECO:0000259" key="6">
    <source>
        <dbReference type="Pfam" id="PF16188"/>
    </source>
</evidence>
<dbReference type="Pfam" id="PF01321">
    <property type="entry name" value="Creatinase_N"/>
    <property type="match status" value="1"/>
</dbReference>
<evidence type="ECO:0000259" key="5">
    <source>
        <dbReference type="Pfam" id="PF01321"/>
    </source>
</evidence>
<dbReference type="Pfam" id="PF16188">
    <property type="entry name" value="Peptidase_M24_C"/>
    <property type="match status" value="1"/>
</dbReference>
<dbReference type="PANTHER" id="PTHR43763:SF6">
    <property type="entry name" value="XAA-PRO AMINOPEPTIDASE 1"/>
    <property type="match status" value="1"/>
</dbReference>
<dbReference type="InterPro" id="IPR036005">
    <property type="entry name" value="Creatinase/aminopeptidase-like"/>
</dbReference>
<dbReference type="GO" id="GO:0046872">
    <property type="term" value="F:metal ion binding"/>
    <property type="evidence" value="ECO:0007669"/>
    <property type="project" value="UniProtKB-KW"/>
</dbReference>
<dbReference type="RefSeq" id="WP_183495903.1">
    <property type="nucleotide sequence ID" value="NZ_JACIFF010000005.1"/>
</dbReference>
<dbReference type="Pfam" id="PF00557">
    <property type="entry name" value="Peptidase_M24"/>
    <property type="match status" value="1"/>
</dbReference>
<dbReference type="AlphaFoldDB" id="A0A840E3L0"/>
<dbReference type="Proteomes" id="UP000576209">
    <property type="component" value="Unassembled WGS sequence"/>
</dbReference>
<comment type="caution">
    <text evidence="7">The sequence shown here is derived from an EMBL/GenBank/DDBJ whole genome shotgun (WGS) entry which is preliminary data.</text>
</comment>
<evidence type="ECO:0000313" key="8">
    <source>
        <dbReference type="Proteomes" id="UP000576209"/>
    </source>
</evidence>
<evidence type="ECO:0000259" key="4">
    <source>
        <dbReference type="Pfam" id="PF00557"/>
    </source>
</evidence>
<dbReference type="EC" id="3.4.11.9" evidence="7"/>
<reference evidence="7 8" key="1">
    <citation type="submission" date="2020-08" db="EMBL/GenBank/DDBJ databases">
        <title>Genomic Encyclopedia of Type Strains, Phase IV (KMG-IV): sequencing the most valuable type-strain genomes for metagenomic binning, comparative biology and taxonomic classification.</title>
        <authorList>
            <person name="Goeker M."/>
        </authorList>
    </citation>
    <scope>NUCLEOTIDE SEQUENCE [LARGE SCALE GENOMIC DNA]</scope>
    <source>
        <strain evidence="7 8">DSM 105137</strain>
    </source>
</reference>
<evidence type="ECO:0000313" key="7">
    <source>
        <dbReference type="EMBL" id="MBB4079670.1"/>
    </source>
</evidence>
<evidence type="ECO:0000256" key="1">
    <source>
        <dbReference type="ARBA" id="ARBA00008766"/>
    </source>
</evidence>
<feature type="domain" description="Peptidase M24" evidence="4">
    <location>
        <begin position="309"/>
        <end position="525"/>
    </location>
</feature>
<organism evidence="7 8">
    <name type="scientific">Neolewinella aquimaris</name>
    <dbReference type="NCBI Taxonomy" id="1835722"/>
    <lineage>
        <taxon>Bacteria</taxon>
        <taxon>Pseudomonadati</taxon>
        <taxon>Bacteroidota</taxon>
        <taxon>Saprospiria</taxon>
        <taxon>Saprospirales</taxon>
        <taxon>Lewinellaceae</taxon>
        <taxon>Neolewinella</taxon>
    </lineage>
</organism>
<dbReference type="SUPFAM" id="SSF55920">
    <property type="entry name" value="Creatinase/aminopeptidase"/>
    <property type="match status" value="1"/>
</dbReference>
<dbReference type="GO" id="GO:0005737">
    <property type="term" value="C:cytoplasm"/>
    <property type="evidence" value="ECO:0007669"/>
    <property type="project" value="UniProtKB-ARBA"/>
</dbReference>
<keyword evidence="7" id="KW-0645">Protease</keyword>
<dbReference type="InterPro" id="IPR050422">
    <property type="entry name" value="X-Pro_aminopeptidase_P"/>
</dbReference>
<dbReference type="InterPro" id="IPR029149">
    <property type="entry name" value="Creatin/AminoP/Spt16_N"/>
</dbReference>
<evidence type="ECO:0000256" key="3">
    <source>
        <dbReference type="ARBA" id="ARBA00022801"/>
    </source>
</evidence>
<dbReference type="Gene3D" id="3.90.230.10">
    <property type="entry name" value="Creatinase/methionine aminopeptidase superfamily"/>
    <property type="match status" value="1"/>
</dbReference>
<feature type="domain" description="Peptidase M24 C-terminal" evidence="6">
    <location>
        <begin position="531"/>
        <end position="591"/>
    </location>
</feature>
<dbReference type="Pfam" id="PF16189">
    <property type="entry name" value="Creatinase_N_2"/>
    <property type="match status" value="1"/>
</dbReference>
<name>A0A840E3L0_9BACT</name>
<dbReference type="InterPro" id="IPR000587">
    <property type="entry name" value="Creatinase_N"/>
</dbReference>
<dbReference type="GO" id="GO:0070006">
    <property type="term" value="F:metalloaminopeptidase activity"/>
    <property type="evidence" value="ECO:0007669"/>
    <property type="project" value="InterPro"/>
</dbReference>
<keyword evidence="8" id="KW-1185">Reference proteome</keyword>
<dbReference type="FunFam" id="3.90.230.10:FF:000009">
    <property type="entry name" value="xaa-Pro aminopeptidase 2"/>
    <property type="match status" value="1"/>
</dbReference>
<dbReference type="FunFam" id="3.40.350.10:FF:000003">
    <property type="entry name" value="Xaa-pro aminopeptidase P"/>
    <property type="match status" value="1"/>
</dbReference>
<dbReference type="Gene3D" id="3.40.350.10">
    <property type="entry name" value="Creatinase/prolidase N-terminal domain"/>
    <property type="match status" value="2"/>
</dbReference>
<dbReference type="PANTHER" id="PTHR43763">
    <property type="entry name" value="XAA-PRO AMINOPEPTIDASE 1"/>
    <property type="match status" value="1"/>
</dbReference>
<evidence type="ECO:0000256" key="2">
    <source>
        <dbReference type="ARBA" id="ARBA00022723"/>
    </source>
</evidence>
<comment type="similarity">
    <text evidence="1">Belongs to the peptidase M24B family.</text>
</comment>
<dbReference type="InterPro" id="IPR033740">
    <property type="entry name" value="Pept_M24B"/>
</dbReference>
<keyword evidence="2" id="KW-0479">Metal-binding</keyword>
<dbReference type="InterPro" id="IPR000994">
    <property type="entry name" value="Pept_M24"/>
</dbReference>
<gene>
    <name evidence="7" type="ORF">GGR28_002295</name>
</gene>